<feature type="transmembrane region" description="Helical" evidence="1">
    <location>
        <begin position="68"/>
        <end position="96"/>
    </location>
</feature>
<evidence type="ECO:0000256" key="1">
    <source>
        <dbReference type="SAM" id="Phobius"/>
    </source>
</evidence>
<proteinExistence type="predicted"/>
<dbReference type="RefSeq" id="WP_132196636.1">
    <property type="nucleotide sequence ID" value="NZ_SMKY01000036.1"/>
</dbReference>
<sequence length="169" mass="17786">MRRLLRCVTAVGLLSLFATAVFGMSWAIIDGPDGIRGWALILMFVVAGLMLMGLWMALLLAGAGARPVGLAVAVVAGVVALIFAGTVPAWFSAWLLHERGRVTTCRVVAVTETDTFNGSGSAYRHRLACDGGGTFSITRSDGALRVNQRVRVRHDIGTGEVARGGAMSV</sequence>
<accession>A0A4V2YWH6</accession>
<evidence type="ECO:0000313" key="3">
    <source>
        <dbReference type="Proteomes" id="UP000295578"/>
    </source>
</evidence>
<gene>
    <name evidence="2" type="ORF">E1293_11095</name>
</gene>
<feature type="transmembrane region" description="Helical" evidence="1">
    <location>
        <begin position="37"/>
        <end position="61"/>
    </location>
</feature>
<comment type="caution">
    <text evidence="2">The sequence shown here is derived from an EMBL/GenBank/DDBJ whole genome shotgun (WGS) entry which is preliminary data.</text>
</comment>
<dbReference type="OrthoDB" id="9977688at2"/>
<keyword evidence="3" id="KW-1185">Reference proteome</keyword>
<reference evidence="2 3" key="1">
    <citation type="submission" date="2019-03" db="EMBL/GenBank/DDBJ databases">
        <title>Draft genome sequences of novel Actinobacteria.</title>
        <authorList>
            <person name="Sahin N."/>
            <person name="Ay H."/>
            <person name="Saygin H."/>
        </authorList>
    </citation>
    <scope>NUCLEOTIDE SEQUENCE [LARGE SCALE GENOMIC DNA]</scope>
    <source>
        <strain evidence="2 3">DSM 45941</strain>
    </source>
</reference>
<evidence type="ECO:0000313" key="2">
    <source>
        <dbReference type="EMBL" id="TDD85477.1"/>
    </source>
</evidence>
<protein>
    <submittedName>
        <fullName evidence="2">Uncharacterized protein</fullName>
    </submittedName>
</protein>
<keyword evidence="1" id="KW-0812">Transmembrane</keyword>
<name>A0A4V2YWH6_9ACTN</name>
<dbReference type="AlphaFoldDB" id="A0A4V2YWH6"/>
<keyword evidence="1" id="KW-0472">Membrane</keyword>
<organism evidence="2 3">
    <name type="scientific">Actinomadura darangshiensis</name>
    <dbReference type="NCBI Taxonomy" id="705336"/>
    <lineage>
        <taxon>Bacteria</taxon>
        <taxon>Bacillati</taxon>
        <taxon>Actinomycetota</taxon>
        <taxon>Actinomycetes</taxon>
        <taxon>Streptosporangiales</taxon>
        <taxon>Thermomonosporaceae</taxon>
        <taxon>Actinomadura</taxon>
    </lineage>
</organism>
<keyword evidence="1" id="KW-1133">Transmembrane helix</keyword>
<dbReference type="Proteomes" id="UP000295578">
    <property type="component" value="Unassembled WGS sequence"/>
</dbReference>
<dbReference type="EMBL" id="SMKY01000036">
    <property type="protein sequence ID" value="TDD85477.1"/>
    <property type="molecule type" value="Genomic_DNA"/>
</dbReference>